<organism evidence="2 3">
    <name type="scientific">Pedobacter frigidisoli</name>
    <dbReference type="NCBI Taxonomy" id="2530455"/>
    <lineage>
        <taxon>Bacteria</taxon>
        <taxon>Pseudomonadati</taxon>
        <taxon>Bacteroidota</taxon>
        <taxon>Sphingobacteriia</taxon>
        <taxon>Sphingobacteriales</taxon>
        <taxon>Sphingobacteriaceae</taxon>
        <taxon>Pedobacter</taxon>
    </lineage>
</organism>
<comment type="caution">
    <text evidence="2">The sequence shown here is derived from an EMBL/GenBank/DDBJ whole genome shotgun (WGS) entry which is preliminary data.</text>
</comment>
<dbReference type="PROSITE" id="PS51257">
    <property type="entry name" value="PROKAR_LIPOPROTEIN"/>
    <property type="match status" value="1"/>
</dbReference>
<keyword evidence="3" id="KW-1185">Reference proteome</keyword>
<evidence type="ECO:0000313" key="2">
    <source>
        <dbReference type="EMBL" id="TCD08416.1"/>
    </source>
</evidence>
<dbReference type="Pfam" id="PF14129">
    <property type="entry name" value="DUF4296"/>
    <property type="match status" value="1"/>
</dbReference>
<reference evidence="2 3" key="1">
    <citation type="submission" date="2019-02" db="EMBL/GenBank/DDBJ databases">
        <title>Pedobacter sp. RP-3-11 sp. nov., isolated from Arctic soil.</title>
        <authorList>
            <person name="Dahal R.H."/>
        </authorList>
    </citation>
    <scope>NUCLEOTIDE SEQUENCE [LARGE SCALE GENOMIC DNA]</scope>
    <source>
        <strain evidence="2 3">RP-3-11</strain>
    </source>
</reference>
<name>A0A4V2MMS3_9SPHI</name>
<gene>
    <name evidence="2" type="ORF">EZ449_11205</name>
</gene>
<evidence type="ECO:0000259" key="1">
    <source>
        <dbReference type="Pfam" id="PF14129"/>
    </source>
</evidence>
<evidence type="ECO:0000313" key="3">
    <source>
        <dbReference type="Proteomes" id="UP000291485"/>
    </source>
</evidence>
<dbReference type="Proteomes" id="UP000291485">
    <property type="component" value="Unassembled WGS sequence"/>
</dbReference>
<dbReference type="InterPro" id="IPR025381">
    <property type="entry name" value="DUF4296"/>
</dbReference>
<sequence>MKRLMWALMASVLWFGCKPSIPSDIIQTDRMEKILYDMHIVDGYLSTIYVVDSAKKVAASYYNGIYKKFDTDSVEYNRSLIYYNNNPKELELMYKNIQKALAKQKKGVDVADAMIKKKKFKADSLVIVKKFKADSISIKKKMKPDSLSKVKAIAEIAKKKKKADSLINLKKSGELVPVPTLAPAPIAVQ</sequence>
<dbReference type="EMBL" id="SJSN01000008">
    <property type="protein sequence ID" value="TCD08416.1"/>
    <property type="molecule type" value="Genomic_DNA"/>
</dbReference>
<accession>A0A4V2MMS3</accession>
<protein>
    <submittedName>
        <fullName evidence="2">DUF4296 domain-containing protein</fullName>
    </submittedName>
</protein>
<feature type="domain" description="DUF4296" evidence="1">
    <location>
        <begin position="22"/>
        <end position="106"/>
    </location>
</feature>
<dbReference type="RefSeq" id="WP_131558719.1">
    <property type="nucleotide sequence ID" value="NZ_SJSN01000008.1"/>
</dbReference>
<dbReference type="AlphaFoldDB" id="A0A4V2MMS3"/>
<proteinExistence type="predicted"/>
<dbReference type="OrthoDB" id="678784at2"/>